<keyword evidence="2 3" id="KW-0040">ANK repeat</keyword>
<feature type="repeat" description="ANK" evidence="3">
    <location>
        <begin position="712"/>
        <end position="744"/>
    </location>
</feature>
<gene>
    <name evidence="4" type="ORF">LPLAT_LOCUS4950</name>
</gene>
<dbReference type="Pfam" id="PF12796">
    <property type="entry name" value="Ank_2"/>
    <property type="match status" value="1"/>
</dbReference>
<dbReference type="InterPro" id="IPR002110">
    <property type="entry name" value="Ankyrin_rpt"/>
</dbReference>
<evidence type="ECO:0000256" key="1">
    <source>
        <dbReference type="ARBA" id="ARBA00022737"/>
    </source>
</evidence>
<evidence type="ECO:0000256" key="3">
    <source>
        <dbReference type="PROSITE-ProRule" id="PRU00023"/>
    </source>
</evidence>
<dbReference type="GO" id="GO:0051059">
    <property type="term" value="F:NF-kappaB binding"/>
    <property type="evidence" value="ECO:0007669"/>
    <property type="project" value="TreeGrafter"/>
</dbReference>
<reference evidence="4" key="1">
    <citation type="submission" date="2024-04" db="EMBL/GenBank/DDBJ databases">
        <authorList>
            <consortium name="Molecular Ecology Group"/>
        </authorList>
    </citation>
    <scope>NUCLEOTIDE SEQUENCE</scope>
</reference>
<proteinExistence type="predicted"/>
<feature type="repeat" description="ANK" evidence="3">
    <location>
        <begin position="678"/>
        <end position="710"/>
    </location>
</feature>
<dbReference type="EMBL" id="OZ034838">
    <property type="protein sequence ID" value="CAL1679235.1"/>
    <property type="molecule type" value="Genomic_DNA"/>
</dbReference>
<evidence type="ECO:0000313" key="4">
    <source>
        <dbReference type="EMBL" id="CAL1679235.1"/>
    </source>
</evidence>
<dbReference type="PANTHER" id="PTHR46680">
    <property type="entry name" value="NF-KAPPA-B INHIBITOR ALPHA"/>
    <property type="match status" value="1"/>
</dbReference>
<dbReference type="InterPro" id="IPR051070">
    <property type="entry name" value="NF-kappa-B_inhibitor"/>
</dbReference>
<sequence>MDNLLEPTPAKRRCITRNESKIQQCIREFRLPQQFPSTLKQAVKLGIVNTEESPSSIMPKNVTVLSGVERQVPCKLPKLRIISPNGKDLGEFNVELRTDNPSKVMQTFTITKSSTLKFCKKPVTVSPISQTRILPRIYPRIYPRILPRILKQGTARIPNYNLMDIKSCDKNNSETNKINVLQQSTTLPINKTLMIGSRDTKTSNKEAQACNVEILIPMSETNSKQSMYETIDSNNQKHIMHNGVSNINSHIKIPNITITTEDNETSATKVSLYKEIIESPFPIVNCKKLALNSSDSNNIHRSEDYFKNAISTQYNSAESSAGEKNVINVPNGKITLWHDTQCENVQNKHVLKKGSENDCSAVAIDNPVQCVPESQQITNTIDSIMQLDVQNEDYPKDSTQADLSDQWNIIKKAMDSVKDNKLRALALKALTECGIGIERHVPIRLPEKHKAVHDTQVQTMVFGLLDPKSFVFINKDLDNIQKVNQITLYDMRTNQDQSLTSGLHSNDSLFKAPLTIEQESDFDIDSFIKQIFDESSDVVKMKETLSVTKIRCKNLLEHLERDFESVKRYDQSGMLNIHNAVVSNNIHLVQRQIMILEQCKESVDIFTEDGATSLELAIKYDAHSEIVKLLLKAGAQPVIPKYIHESALIIASKRSSPMLSMLINQVSDPKLLDQIDSEGLAALHYCSMRDNLQGVKALLSAGATIDLKDMRSGRTSLFHALDNSHKAVAQTLLKAGAVTNVTNYAGQTPLPIVAEKIVF</sequence>
<name>A0AAV2NHM6_9HYME</name>
<organism evidence="4 5">
    <name type="scientific">Lasius platythorax</name>
    <dbReference type="NCBI Taxonomy" id="488582"/>
    <lineage>
        <taxon>Eukaryota</taxon>
        <taxon>Metazoa</taxon>
        <taxon>Ecdysozoa</taxon>
        <taxon>Arthropoda</taxon>
        <taxon>Hexapoda</taxon>
        <taxon>Insecta</taxon>
        <taxon>Pterygota</taxon>
        <taxon>Neoptera</taxon>
        <taxon>Endopterygota</taxon>
        <taxon>Hymenoptera</taxon>
        <taxon>Apocrita</taxon>
        <taxon>Aculeata</taxon>
        <taxon>Formicoidea</taxon>
        <taxon>Formicidae</taxon>
        <taxon>Formicinae</taxon>
        <taxon>Lasius</taxon>
        <taxon>Lasius</taxon>
    </lineage>
</organism>
<dbReference type="GO" id="GO:0071356">
    <property type="term" value="P:cellular response to tumor necrosis factor"/>
    <property type="evidence" value="ECO:0007669"/>
    <property type="project" value="TreeGrafter"/>
</dbReference>
<dbReference type="SUPFAM" id="SSF48403">
    <property type="entry name" value="Ankyrin repeat"/>
    <property type="match status" value="1"/>
</dbReference>
<dbReference type="InterPro" id="IPR036770">
    <property type="entry name" value="Ankyrin_rpt-contain_sf"/>
</dbReference>
<dbReference type="PROSITE" id="PS50297">
    <property type="entry name" value="ANK_REP_REGION"/>
    <property type="match status" value="2"/>
</dbReference>
<dbReference type="Proteomes" id="UP001497644">
    <property type="component" value="Chromosome 15"/>
</dbReference>
<dbReference type="AlphaFoldDB" id="A0AAV2NHM6"/>
<dbReference type="PANTHER" id="PTHR46680:SF2">
    <property type="entry name" value="NF-KAPPA-B INHIBITOR ZETA"/>
    <property type="match status" value="1"/>
</dbReference>
<dbReference type="SMART" id="SM00248">
    <property type="entry name" value="ANK"/>
    <property type="match status" value="3"/>
</dbReference>
<accession>A0AAV2NHM6</accession>
<protein>
    <submittedName>
        <fullName evidence="4">Uncharacterized protein</fullName>
    </submittedName>
</protein>
<dbReference type="PROSITE" id="PS50088">
    <property type="entry name" value="ANK_REPEAT"/>
    <property type="match status" value="3"/>
</dbReference>
<evidence type="ECO:0000313" key="5">
    <source>
        <dbReference type="Proteomes" id="UP001497644"/>
    </source>
</evidence>
<dbReference type="Gene3D" id="1.25.40.20">
    <property type="entry name" value="Ankyrin repeat-containing domain"/>
    <property type="match status" value="1"/>
</dbReference>
<keyword evidence="5" id="KW-1185">Reference proteome</keyword>
<evidence type="ECO:0000256" key="2">
    <source>
        <dbReference type="ARBA" id="ARBA00023043"/>
    </source>
</evidence>
<dbReference type="GO" id="GO:0005829">
    <property type="term" value="C:cytosol"/>
    <property type="evidence" value="ECO:0007669"/>
    <property type="project" value="TreeGrafter"/>
</dbReference>
<feature type="repeat" description="ANK" evidence="3">
    <location>
        <begin position="609"/>
        <end position="636"/>
    </location>
</feature>
<keyword evidence="1" id="KW-0677">Repeat</keyword>